<feature type="DNA-binding region" description="OmpR/PhoB-type" evidence="3">
    <location>
        <begin position="6"/>
        <end position="103"/>
    </location>
</feature>
<dbReference type="EMBL" id="NWSL01000007">
    <property type="protein sequence ID" value="PDS51574.1"/>
    <property type="molecule type" value="Genomic_DNA"/>
</dbReference>
<dbReference type="SMART" id="SM00862">
    <property type="entry name" value="Trans_reg_C"/>
    <property type="match status" value="1"/>
</dbReference>
<feature type="transmembrane region" description="Helical" evidence="4">
    <location>
        <begin position="117"/>
        <end position="140"/>
    </location>
</feature>
<keyword evidence="4" id="KW-0472">Membrane</keyword>
<dbReference type="Gene3D" id="3.40.50.10070">
    <property type="entry name" value="TolB, N-terminal domain"/>
    <property type="match status" value="1"/>
</dbReference>
<feature type="repeat" description="TPR" evidence="2">
    <location>
        <begin position="374"/>
        <end position="407"/>
    </location>
</feature>
<dbReference type="SUPFAM" id="SSF48452">
    <property type="entry name" value="TPR-like"/>
    <property type="match status" value="1"/>
</dbReference>
<dbReference type="Gene3D" id="1.10.10.10">
    <property type="entry name" value="Winged helix-like DNA-binding domain superfamily/Winged helix DNA-binding domain"/>
    <property type="match status" value="1"/>
</dbReference>
<dbReference type="Gene3D" id="1.25.40.10">
    <property type="entry name" value="Tetratricopeptide repeat domain"/>
    <property type="match status" value="1"/>
</dbReference>
<dbReference type="CDD" id="cd00383">
    <property type="entry name" value="trans_reg_C"/>
    <property type="match status" value="1"/>
</dbReference>
<dbReference type="InterPro" id="IPR011990">
    <property type="entry name" value="TPR-like_helical_dom_sf"/>
</dbReference>
<dbReference type="InterPro" id="IPR007195">
    <property type="entry name" value="TolB_N"/>
</dbReference>
<organism evidence="6 7">
    <name type="scientific">Rhizobium anhuiense</name>
    <dbReference type="NCBI Taxonomy" id="1184720"/>
    <lineage>
        <taxon>Bacteria</taxon>
        <taxon>Pseudomonadati</taxon>
        <taxon>Pseudomonadota</taxon>
        <taxon>Alphaproteobacteria</taxon>
        <taxon>Hyphomicrobiales</taxon>
        <taxon>Rhizobiaceae</taxon>
        <taxon>Rhizobium/Agrobacterium group</taxon>
        <taxon>Rhizobium</taxon>
    </lineage>
</organism>
<protein>
    <submittedName>
        <fullName evidence="6">Adenylate/guanylate cyclase domain-containing protein</fullName>
    </submittedName>
</protein>
<feature type="domain" description="OmpR/PhoB-type" evidence="5">
    <location>
        <begin position="6"/>
        <end position="103"/>
    </location>
</feature>
<keyword evidence="7" id="KW-1185">Reference proteome</keyword>
<keyword evidence="2" id="KW-0802">TPR repeat</keyword>
<gene>
    <name evidence="6" type="ORF">CO662_14025</name>
</gene>
<keyword evidence="4" id="KW-0812">Transmembrane</keyword>
<dbReference type="RefSeq" id="WP_049810844.1">
    <property type="nucleotide sequence ID" value="NZ_NWSJ01000011.1"/>
</dbReference>
<keyword evidence="4" id="KW-1133">Transmembrane helix</keyword>
<keyword evidence="1 3" id="KW-0238">DNA-binding</keyword>
<sequence>MDSRAARTFAVNGVIVDIAGGIVCDGEGREIALRPQAFHLLKYLLENADRLVTKDELMQAVWPGVFVTDDSLVQCVRDVRRALHDEQQAVLKAVPKRGYRLMITAANPPLAPARWKWTAGLGLVVFLAAGAVWLFTSYAIEKRPDAGLPSIAVLPFDNYRGDEATERLADGLVEDIITDLAGFPEFEVIARNSTEQYRDKPAEPNEVGRTLGASFIVEGSIQRQADRVRVTAQLIDAKTNKHLWSQRWDRPDRDLFAIQTEIAGQVSNRLGGGGGVIQEAGRIAAHRKPPSDLTAYELYLLGTEKLAKMNRADVEEAIKLLKSAAELDPGLARAWVELYHAYSVMPSFGADFEVNFRLAAEAAERAVTLDPMDAEAHAVLGFSFGDRNDLARAKAEFDTALRMAPNQFEILTFYAFLASTFGEPQRGAEMVDQAIRLNPIYPVWSTRIFAAAYFMAGRYEDALRMQGQMGPENYGRRMWVYRPAALAATGRTAEAKTALTQALKWFPDLTIEGFVSLPDTNENDRRRLIETMRLAGFPPCAKPEALAGFVKPFRLPECVER</sequence>
<evidence type="ECO:0000256" key="1">
    <source>
        <dbReference type="ARBA" id="ARBA00023125"/>
    </source>
</evidence>
<evidence type="ECO:0000256" key="4">
    <source>
        <dbReference type="SAM" id="Phobius"/>
    </source>
</evidence>
<dbReference type="InterPro" id="IPR019734">
    <property type="entry name" value="TPR_rpt"/>
</dbReference>
<dbReference type="InterPro" id="IPR001867">
    <property type="entry name" value="OmpR/PhoB-type_DNA-bd"/>
</dbReference>
<reference evidence="6 7" key="1">
    <citation type="submission" date="2017-09" db="EMBL/GenBank/DDBJ databases">
        <title>Comparative genomics of rhizobia isolated from Phaseolus vulgaris in China.</title>
        <authorList>
            <person name="Tong W."/>
        </authorList>
    </citation>
    <scope>NUCLEOTIDE SEQUENCE [LARGE SCALE GENOMIC DNA]</scope>
    <source>
        <strain evidence="6 7">Y27</strain>
    </source>
</reference>
<proteinExistence type="predicted"/>
<accession>A0ABX4J8L3</accession>
<dbReference type="InterPro" id="IPR016032">
    <property type="entry name" value="Sig_transdc_resp-reg_C-effctor"/>
</dbReference>
<comment type="caution">
    <text evidence="6">The sequence shown here is derived from an EMBL/GenBank/DDBJ whole genome shotgun (WGS) entry which is preliminary data.</text>
</comment>
<evidence type="ECO:0000313" key="6">
    <source>
        <dbReference type="EMBL" id="PDS51574.1"/>
    </source>
</evidence>
<dbReference type="Proteomes" id="UP000219972">
    <property type="component" value="Unassembled WGS sequence"/>
</dbReference>
<evidence type="ECO:0000256" key="2">
    <source>
        <dbReference type="PROSITE-ProRule" id="PRU00339"/>
    </source>
</evidence>
<evidence type="ECO:0000313" key="7">
    <source>
        <dbReference type="Proteomes" id="UP000219972"/>
    </source>
</evidence>
<dbReference type="InterPro" id="IPR036388">
    <property type="entry name" value="WH-like_DNA-bd_sf"/>
</dbReference>
<evidence type="ECO:0000259" key="5">
    <source>
        <dbReference type="PROSITE" id="PS51755"/>
    </source>
</evidence>
<evidence type="ECO:0000256" key="3">
    <source>
        <dbReference type="PROSITE-ProRule" id="PRU01091"/>
    </source>
</evidence>
<dbReference type="PROSITE" id="PS50005">
    <property type="entry name" value="TPR"/>
    <property type="match status" value="1"/>
</dbReference>
<dbReference type="Pfam" id="PF04052">
    <property type="entry name" value="TolB_N"/>
    <property type="match status" value="1"/>
</dbReference>
<dbReference type="Pfam" id="PF00486">
    <property type="entry name" value="Trans_reg_C"/>
    <property type="match status" value="1"/>
</dbReference>
<dbReference type="PROSITE" id="PS51755">
    <property type="entry name" value="OMPR_PHOB"/>
    <property type="match status" value="1"/>
</dbReference>
<dbReference type="SUPFAM" id="SSF46894">
    <property type="entry name" value="C-terminal effector domain of the bipartite response regulators"/>
    <property type="match status" value="1"/>
</dbReference>
<name>A0ABX4J8L3_9HYPH</name>
<dbReference type="SUPFAM" id="SSF52964">
    <property type="entry name" value="TolB, N-terminal domain"/>
    <property type="match status" value="1"/>
</dbReference>